<feature type="domain" description="Fungal STAND N-terminal Goodbye" evidence="3">
    <location>
        <begin position="73"/>
        <end position="126"/>
    </location>
</feature>
<accession>A0A9W9NSM3</accession>
<dbReference type="Pfam" id="PF24883">
    <property type="entry name" value="NPHP3_N"/>
    <property type="match status" value="1"/>
</dbReference>
<dbReference type="Proteomes" id="UP001150941">
    <property type="component" value="Unassembled WGS sequence"/>
</dbReference>
<reference evidence="5" key="1">
    <citation type="submission" date="2022-11" db="EMBL/GenBank/DDBJ databases">
        <authorList>
            <person name="Petersen C."/>
        </authorList>
    </citation>
    <scope>NUCLEOTIDE SEQUENCE</scope>
    <source>
        <strain evidence="5">IBT 19713</strain>
    </source>
</reference>
<evidence type="ECO:0000256" key="1">
    <source>
        <dbReference type="ARBA" id="ARBA00022737"/>
    </source>
</evidence>
<evidence type="ECO:0000313" key="5">
    <source>
        <dbReference type="EMBL" id="KAJ5225359.1"/>
    </source>
</evidence>
<proteinExistence type="predicted"/>
<dbReference type="InterPro" id="IPR056884">
    <property type="entry name" value="NPHP3-like_N"/>
</dbReference>
<dbReference type="InterPro" id="IPR031350">
    <property type="entry name" value="Goodbye_dom"/>
</dbReference>
<protein>
    <recommendedName>
        <fullName evidence="7">Fungal STAND N-terminal Goodbye domain-containing protein</fullName>
    </recommendedName>
</protein>
<evidence type="ECO:0000259" key="3">
    <source>
        <dbReference type="Pfam" id="PF17109"/>
    </source>
</evidence>
<dbReference type="RefSeq" id="XP_058328770.1">
    <property type="nucleotide sequence ID" value="XM_058475880.1"/>
</dbReference>
<dbReference type="InterPro" id="IPR019734">
    <property type="entry name" value="TPR_rpt"/>
</dbReference>
<name>A0A9W9NSM3_9EURO</name>
<evidence type="ECO:0008006" key="7">
    <source>
        <dbReference type="Google" id="ProtNLM"/>
    </source>
</evidence>
<dbReference type="PROSITE" id="PS50005">
    <property type="entry name" value="TPR"/>
    <property type="match status" value="1"/>
</dbReference>
<keyword evidence="2" id="KW-0802">TPR repeat</keyword>
<keyword evidence="1" id="KW-0677">Repeat</keyword>
<dbReference type="PANTHER" id="PTHR10039">
    <property type="entry name" value="AMELOGENIN"/>
    <property type="match status" value="1"/>
</dbReference>
<dbReference type="OrthoDB" id="2913095at2759"/>
<feature type="repeat" description="TPR" evidence="2">
    <location>
        <begin position="975"/>
        <end position="1008"/>
    </location>
</feature>
<organism evidence="5 6">
    <name type="scientific">Penicillium chermesinum</name>
    <dbReference type="NCBI Taxonomy" id="63820"/>
    <lineage>
        <taxon>Eukaryota</taxon>
        <taxon>Fungi</taxon>
        <taxon>Dikarya</taxon>
        <taxon>Ascomycota</taxon>
        <taxon>Pezizomycotina</taxon>
        <taxon>Eurotiomycetes</taxon>
        <taxon>Eurotiomycetidae</taxon>
        <taxon>Eurotiales</taxon>
        <taxon>Aspergillaceae</taxon>
        <taxon>Penicillium</taxon>
    </lineage>
</organism>
<dbReference type="InterPro" id="IPR027417">
    <property type="entry name" value="P-loop_NTPase"/>
</dbReference>
<dbReference type="GeneID" id="83203183"/>
<dbReference type="Gene3D" id="1.25.40.10">
    <property type="entry name" value="Tetratricopeptide repeat domain"/>
    <property type="match status" value="1"/>
</dbReference>
<dbReference type="SUPFAM" id="SSF48452">
    <property type="entry name" value="TPR-like"/>
    <property type="match status" value="1"/>
</dbReference>
<dbReference type="PANTHER" id="PTHR10039:SF17">
    <property type="entry name" value="FUNGAL STAND N-TERMINAL GOODBYE DOMAIN-CONTAINING PROTEIN-RELATED"/>
    <property type="match status" value="1"/>
</dbReference>
<reference evidence="5" key="2">
    <citation type="journal article" date="2023" name="IMA Fungus">
        <title>Comparative genomic study of the Penicillium genus elucidates a diverse pangenome and 15 lateral gene transfer events.</title>
        <authorList>
            <person name="Petersen C."/>
            <person name="Sorensen T."/>
            <person name="Nielsen M.R."/>
            <person name="Sondergaard T.E."/>
            <person name="Sorensen J.L."/>
            <person name="Fitzpatrick D.A."/>
            <person name="Frisvad J.C."/>
            <person name="Nielsen K.L."/>
        </authorList>
    </citation>
    <scope>NUCLEOTIDE SEQUENCE</scope>
    <source>
        <strain evidence="5">IBT 19713</strain>
    </source>
</reference>
<comment type="caution">
    <text evidence="5">The sequence shown here is derived from an EMBL/GenBank/DDBJ whole genome shotgun (WGS) entry which is preliminary data.</text>
</comment>
<dbReference type="Pfam" id="PF17109">
    <property type="entry name" value="Goodbye"/>
    <property type="match status" value="1"/>
</dbReference>
<evidence type="ECO:0000256" key="2">
    <source>
        <dbReference type="PROSITE-ProRule" id="PRU00339"/>
    </source>
</evidence>
<feature type="domain" description="Nephrocystin 3-like N-terminal" evidence="4">
    <location>
        <begin position="286"/>
        <end position="451"/>
    </location>
</feature>
<dbReference type="SMART" id="SM00028">
    <property type="entry name" value="TPR"/>
    <property type="match status" value="2"/>
</dbReference>
<sequence>MGSLAVEIPLGTDEAMNAEITAIWVEMQKRVAKLAQLAGGEVDPNLQVGSILNNLDVAANPKKKTSQGVGACIVADGASQVFGPAGQCYNAINFLIGAYKGYQSSFDDLADLFEKCTKFLKRLEEYSAGKMDAKLTMVVYQHLDLFVQICDRAYGLRAQVRPRFKLFAKSAFLSSNGMEDLTSQMESLIDEERGLVGAQTFKYASLTHGNTEIILEKTDQMDGKLDVLVEDSSANKNKREKDDDKRALLHILSYDKTSAAWDHNTQKPTDSWEISYNNIRRNHVENTGDWLFSNPEFKAWANTTSKSPVIGLVGSEASGKSYLTSTIIRHLRNNPVTEQPDARQLVGFYWMGNGQVDIGDISRALVWQYAEDDDSYLQTVAAKCKQIRSLDPKDILPTLLLDPKVLEKVDATFYIVINKLGGYAESVDPVLLSFLQRIWRSQYNNVRILFTATPSIAEHLGTKGLFCPIISISEHNHDDIRKFISARMEGMESLSDKRNPKVREIREEIVDKLCNQTKGDYIKVDLALSTIGSLDDVDEIRRVLENAGNPLIDNIRTEIDTLAKTRTAKELQEINDIILWLEYGQRSLSINEMSKFLEWKSKTVSVRSLLSKFKGKYSLFEVDTDGMVSYKSSKVHEAIRQRDEIATTEQESDKKVTASEIHVLKHFLDKMCPPVLLDKLDVQTYLDQKVHKEEMHIFKEDPATANAQLAIYCLKLLTEELPPQYLELRGYASASLLMHLDLVDLAMVNRDVKSQVGPDLVKILVDSDCIDNVFFASRVGARLGDWIFTQTSRRAVEKWLKDSAAMSKVDAELKAWAAKAVGDPNDMFGELLKPTARQMAKHCFHKPNWSDHTLAAFLFIVKYTFKSKFPKEKIESPSLEQIEEAETWSVQALEGVKETTREIQMAWLLKKLSRPREAEKRCRHALELDPSNYSASYLLATIVESDQEAIAILTVIIEPLKSDSAWVAENKQHLIEMEYELARRYWSVNLYDQAVELYSSVIQANPNDEDKVLSILSRYRSHHRWADALKIIQAINLLHEDPASPTSLAMPLMAHEEFHRILVAVMLETDQTDSLTTFYDTVIKHATDIKATDVSCYARYYGALSLSKSSDQIHPHIVKMVEAAVKNDSANSHVGQDNFFLLAGADLAAMYLYQAREAHAADDQIRVAKYLGKLGTLRPDGIPEWQLMLPPQVYEARFCIIANEEKRARRLTHDTVKVALELLSDDDLTNDADAFERLFFAFLALGDKENATTALAMIALCQRTNAARGTPGLVHPSQNWGFSLGVREKTVWDRPGDVSWCQNCMNIVDETNSENTFKGRLRFNICHGKHDALHVDRWDPERLEKLPTGYVPWKDQDIPMKEWEKKIQAMMNMK</sequence>
<dbReference type="SUPFAM" id="SSF52540">
    <property type="entry name" value="P-loop containing nucleoside triphosphate hydrolases"/>
    <property type="match status" value="1"/>
</dbReference>
<dbReference type="EMBL" id="JAPQKS010000005">
    <property type="protein sequence ID" value="KAJ5225359.1"/>
    <property type="molecule type" value="Genomic_DNA"/>
</dbReference>
<evidence type="ECO:0000259" key="4">
    <source>
        <dbReference type="Pfam" id="PF24883"/>
    </source>
</evidence>
<keyword evidence="6" id="KW-1185">Reference proteome</keyword>
<evidence type="ECO:0000313" key="6">
    <source>
        <dbReference type="Proteomes" id="UP001150941"/>
    </source>
</evidence>
<dbReference type="InterPro" id="IPR011990">
    <property type="entry name" value="TPR-like_helical_dom_sf"/>
</dbReference>
<gene>
    <name evidence="5" type="ORF">N7468_006584</name>
</gene>